<dbReference type="GO" id="GO:0005886">
    <property type="term" value="C:plasma membrane"/>
    <property type="evidence" value="ECO:0007669"/>
    <property type="project" value="UniProtKB-SubCell"/>
</dbReference>
<dbReference type="AlphaFoldDB" id="A0A172RX37"/>
<comment type="similarity">
    <text evidence="2">Belongs to the UPF0126 family.</text>
</comment>
<evidence type="ECO:0000256" key="8">
    <source>
        <dbReference type="SAM" id="Phobius"/>
    </source>
</evidence>
<feature type="domain" description="Glycine transporter" evidence="9">
    <location>
        <begin position="11"/>
        <end position="84"/>
    </location>
</feature>
<reference evidence="11" key="1">
    <citation type="submission" date="2016-10" db="EMBL/GenBank/DDBJ databases">
        <authorList>
            <person name="Varghese N."/>
        </authorList>
    </citation>
    <scope>NUCLEOTIDE SEQUENCE [LARGE SCALE GENOMIC DNA]</scope>
    <source>
        <strain evidence="11">DSM 21843</strain>
    </source>
</reference>
<protein>
    <submittedName>
        <fullName evidence="10">Uncharacterized membrane protein YeiH</fullName>
    </submittedName>
</protein>
<keyword evidence="3" id="KW-1003">Cell membrane</keyword>
<accession>A0A172RX37</accession>
<evidence type="ECO:0000313" key="11">
    <source>
        <dbReference type="Proteomes" id="UP000182975"/>
    </source>
</evidence>
<comment type="subcellular location">
    <subcellularLocation>
        <location evidence="1">Cell membrane</location>
        <topology evidence="1">Multi-pass membrane protein</topology>
    </subcellularLocation>
</comment>
<feature type="domain" description="Glycine transporter" evidence="9">
    <location>
        <begin position="97"/>
        <end position="171"/>
    </location>
</feature>
<dbReference type="Pfam" id="PF03458">
    <property type="entry name" value="Gly_transporter"/>
    <property type="match status" value="2"/>
</dbReference>
<evidence type="ECO:0000256" key="4">
    <source>
        <dbReference type="ARBA" id="ARBA00022692"/>
    </source>
</evidence>
<evidence type="ECO:0000256" key="6">
    <source>
        <dbReference type="ARBA" id="ARBA00023136"/>
    </source>
</evidence>
<dbReference type="EMBL" id="FOEC01000008">
    <property type="protein sequence ID" value="SEO83475.1"/>
    <property type="molecule type" value="Genomic_DNA"/>
</dbReference>
<feature type="transmembrane region" description="Helical" evidence="8">
    <location>
        <begin position="154"/>
        <end position="173"/>
    </location>
</feature>
<dbReference type="STRING" id="79604.AAY81_02320"/>
<proteinExistence type="inferred from homology"/>
<evidence type="ECO:0000256" key="3">
    <source>
        <dbReference type="ARBA" id="ARBA00022475"/>
    </source>
</evidence>
<evidence type="ECO:0000259" key="9">
    <source>
        <dbReference type="Pfam" id="PF03458"/>
    </source>
</evidence>
<gene>
    <name evidence="10" type="ORF">SAMN02910314_01327</name>
</gene>
<feature type="transmembrane region" description="Helical" evidence="8">
    <location>
        <begin position="105"/>
        <end position="133"/>
    </location>
</feature>
<evidence type="ECO:0000313" key="10">
    <source>
        <dbReference type="EMBL" id="SEO83475.1"/>
    </source>
</evidence>
<name>A0A172RX37_9ACTN</name>
<organism evidence="10 11">
    <name type="scientific">Denitrobacterium detoxificans</name>
    <dbReference type="NCBI Taxonomy" id="79604"/>
    <lineage>
        <taxon>Bacteria</taxon>
        <taxon>Bacillati</taxon>
        <taxon>Actinomycetota</taxon>
        <taxon>Coriobacteriia</taxon>
        <taxon>Eggerthellales</taxon>
        <taxon>Eggerthellaceae</taxon>
        <taxon>Denitrobacterium</taxon>
    </lineage>
</organism>
<dbReference type="PANTHER" id="PTHR30506:SF3">
    <property type="entry name" value="UPF0126 INNER MEMBRANE PROTEIN YADS-RELATED"/>
    <property type="match status" value="1"/>
</dbReference>
<dbReference type="Proteomes" id="UP000182975">
    <property type="component" value="Unassembled WGS sequence"/>
</dbReference>
<feature type="transmembrane region" description="Helical" evidence="8">
    <location>
        <begin position="68"/>
        <end position="85"/>
    </location>
</feature>
<dbReference type="RefSeq" id="WP_066660870.1">
    <property type="nucleotide sequence ID" value="NZ_CP011402.1"/>
</dbReference>
<dbReference type="KEGG" id="ddt:AAY81_02320"/>
<evidence type="ECO:0000256" key="7">
    <source>
        <dbReference type="SAM" id="MobiDB-lite"/>
    </source>
</evidence>
<dbReference type="InterPro" id="IPR005115">
    <property type="entry name" value="Gly_transporter"/>
</dbReference>
<feature type="transmembrane region" description="Helical" evidence="8">
    <location>
        <begin position="36"/>
        <end position="56"/>
    </location>
</feature>
<feature type="region of interest" description="Disordered" evidence="7">
    <location>
        <begin position="228"/>
        <end position="257"/>
    </location>
</feature>
<keyword evidence="6 8" id="KW-0472">Membrane</keyword>
<sequence>MLEVVLAIPFWFEMLATITGAISGSMSASRAQYDLFGTMIIAIIMGLFGGILRDILLQDYGIYAFQRPELIIACVITAFIVFYFGRLTTYLNPVIDIVDGLSVGMWAIISAGKGLSAGLGIVPAVVLGTVVSIGGGVMRDIMMNKQINAFRPGSLYGTAALVGTAIFAVMKSFHILDEWSPIICLLLIMGIRFGSMAFGWHTTPAHDLTQTVSDVVAQPVRTIRYKRRTPENLADEAQRRKQAQESRPTWRERLHLR</sequence>
<feature type="transmembrane region" description="Helical" evidence="8">
    <location>
        <begin position="179"/>
        <end position="200"/>
    </location>
</feature>
<keyword evidence="4 8" id="KW-0812">Transmembrane</keyword>
<dbReference type="OrthoDB" id="9791874at2"/>
<evidence type="ECO:0000256" key="5">
    <source>
        <dbReference type="ARBA" id="ARBA00022989"/>
    </source>
</evidence>
<dbReference type="PANTHER" id="PTHR30506">
    <property type="entry name" value="INNER MEMBRANE PROTEIN"/>
    <property type="match status" value="1"/>
</dbReference>
<evidence type="ECO:0000256" key="2">
    <source>
        <dbReference type="ARBA" id="ARBA00008193"/>
    </source>
</evidence>
<keyword evidence="11" id="KW-1185">Reference proteome</keyword>
<keyword evidence="5 8" id="KW-1133">Transmembrane helix</keyword>
<feature type="compositionally biased region" description="Basic and acidic residues" evidence="7">
    <location>
        <begin position="236"/>
        <end position="257"/>
    </location>
</feature>
<evidence type="ECO:0000256" key="1">
    <source>
        <dbReference type="ARBA" id="ARBA00004651"/>
    </source>
</evidence>